<comment type="caution">
    <text evidence="1">The sequence shown here is derived from an EMBL/GenBank/DDBJ whole genome shotgun (WGS) entry which is preliminary data.</text>
</comment>
<organism evidence="1 2">
    <name type="scientific">Ogataea polymorpha</name>
    <dbReference type="NCBI Taxonomy" id="460523"/>
    <lineage>
        <taxon>Eukaryota</taxon>
        <taxon>Fungi</taxon>
        <taxon>Dikarya</taxon>
        <taxon>Ascomycota</taxon>
        <taxon>Saccharomycotina</taxon>
        <taxon>Pichiomycetes</taxon>
        <taxon>Pichiales</taxon>
        <taxon>Pichiaceae</taxon>
        <taxon>Ogataea</taxon>
    </lineage>
</organism>
<evidence type="ECO:0000313" key="1">
    <source>
        <dbReference type="EMBL" id="KAH3669822.1"/>
    </source>
</evidence>
<dbReference type="EMBL" id="JAEUBD010000983">
    <property type="protein sequence ID" value="KAH3669822.1"/>
    <property type="molecule type" value="Genomic_DNA"/>
</dbReference>
<accession>A0A9P8PEI2</accession>
<reference evidence="1" key="2">
    <citation type="submission" date="2021-01" db="EMBL/GenBank/DDBJ databases">
        <authorList>
            <person name="Schikora-Tamarit M.A."/>
        </authorList>
    </citation>
    <scope>NUCLEOTIDE SEQUENCE</scope>
    <source>
        <strain evidence="1">NCAIM Y.01608</strain>
    </source>
</reference>
<dbReference type="AlphaFoldDB" id="A0A9P8PEI2"/>
<protein>
    <submittedName>
        <fullName evidence="1">Uncharacterized protein</fullName>
    </submittedName>
</protein>
<name>A0A9P8PEI2_9ASCO</name>
<gene>
    <name evidence="1" type="ORF">OGATHE_002634</name>
</gene>
<dbReference type="Proteomes" id="UP000788993">
    <property type="component" value="Unassembled WGS sequence"/>
</dbReference>
<reference evidence="1" key="1">
    <citation type="journal article" date="2021" name="Open Biol.">
        <title>Shared evolutionary footprints suggest mitochondrial oxidative damage underlies multiple complex I losses in fungi.</title>
        <authorList>
            <person name="Schikora-Tamarit M.A."/>
            <person name="Marcet-Houben M."/>
            <person name="Nosek J."/>
            <person name="Gabaldon T."/>
        </authorList>
    </citation>
    <scope>NUCLEOTIDE SEQUENCE</scope>
    <source>
        <strain evidence="1">NCAIM Y.01608</strain>
    </source>
</reference>
<proteinExistence type="predicted"/>
<sequence length="795" mass="93027">MDPAMRAKIQRYYDFIDSSIEILRTANEKSDSNSIKEIVRELQLVVPKYGISLSQFKKLLNVVLDTTNAKLFSNSVKSRIVKLWYCYELLDFDTFLCIISALRLSTFSNEGMTLHQRIQTNMSKWLVSNFFNFRLGKDYLRILPYLFNMLPIGYIRSNISIIIIYLIQLSSQIDESYNVKFLLNASRIIYLTELYGKDKSMLPLVTVVHSHLQGKDNLPLFDTYRYKLEEIVENDRLPKDVFKVDHQVLDSLVDLKVQFHQFNQNTDAMSPLMEIEDFQEFYYNLQDFYQMVEYLNLRYGLSAGSHRYKRKKLDEFSFDLNTLDILTSRSIADCYTIPAYLLHLDSIRVPRQMGLLLYQIDDFSHYRAQPSFKVAETLGHFVQFYPRLPLYTALLQLDYQELNNWMEVILGEEGQKLNPVHEPLFNGLLQLTRVSLVLLPAVEHFLLSNLQPGSPVMSTVKYYEFIPYLSYRPWLQFVPVYEKLRSLLQDAASASRMLESISDLISNWCIVQSSHEDEEFWKTINNLIGNVIGDFMESFCGQAEHYTDCKLSFVGFLRVIYRIDYEHLKLSNLVLPPVVLYDLYFSSNPVLVDAVCRHVSFCKRYYANFLSTQQGHGAINSDLTQVMFSMLKNLHNSYVMDLCNIIWRDKAFDRNEKSTAKGFMLPYALTTKMLKQRYHHYDSSIDDKEDYDFDSIKKDFDVFYAPAYSSLITDIIHRLENSNRIDTHLAGPLNESEFNRLISNSEQWHNTYTDYDYLRLDILHELTSMGFDGLPGLLQSSLKSLSIKLRARNEH</sequence>
<evidence type="ECO:0000313" key="2">
    <source>
        <dbReference type="Proteomes" id="UP000788993"/>
    </source>
</evidence>
<keyword evidence="2" id="KW-1185">Reference proteome</keyword>